<feature type="binding site" evidence="4">
    <location>
        <position position="268"/>
    </location>
    <ligand>
        <name>FAD</name>
        <dbReference type="ChEBI" id="CHEBI:57692"/>
    </ligand>
</feature>
<evidence type="ECO:0000256" key="3">
    <source>
        <dbReference type="ARBA" id="ARBA00022991"/>
    </source>
</evidence>
<dbReference type="GO" id="GO:0003904">
    <property type="term" value="F:deoxyribodipyrimidine photo-lyase activity"/>
    <property type="evidence" value="ECO:0007669"/>
    <property type="project" value="TreeGrafter"/>
</dbReference>
<feature type="domain" description="Photolyase/cryptochrome alpha/beta" evidence="7">
    <location>
        <begin position="3"/>
        <end position="131"/>
    </location>
</feature>
<evidence type="ECO:0000313" key="8">
    <source>
        <dbReference type="EMBL" id="OMH27028.1"/>
    </source>
</evidence>
<dbReference type="InterPro" id="IPR018394">
    <property type="entry name" value="DNA_photolyase_1_CS_C"/>
</dbReference>
<dbReference type="PROSITE" id="PS00691">
    <property type="entry name" value="DNA_PHOTOLYASES_1_2"/>
    <property type="match status" value="1"/>
</dbReference>
<dbReference type="GO" id="GO:0071949">
    <property type="term" value="F:FAD binding"/>
    <property type="evidence" value="ECO:0007669"/>
    <property type="project" value="TreeGrafter"/>
</dbReference>
<feature type="binding site" evidence="4">
    <location>
        <position position="223"/>
    </location>
    <ligand>
        <name>FAD</name>
        <dbReference type="ChEBI" id="CHEBI:57692"/>
    </ligand>
</feature>
<keyword evidence="1 4" id="KW-0285">Flavoprotein</keyword>
<dbReference type="Proteomes" id="UP000187085">
    <property type="component" value="Unassembled WGS sequence"/>
</dbReference>
<dbReference type="InterPro" id="IPR036134">
    <property type="entry name" value="Crypto/Photolyase_FAD-like_sf"/>
</dbReference>
<feature type="site" description="Electron transfer via tryptophanyl radical" evidence="5">
    <location>
        <position position="302"/>
    </location>
</feature>
<organism evidence="8 9">
    <name type="scientific">Tersicoccus phoenicis</name>
    <dbReference type="NCBI Taxonomy" id="554083"/>
    <lineage>
        <taxon>Bacteria</taxon>
        <taxon>Bacillati</taxon>
        <taxon>Actinomycetota</taxon>
        <taxon>Actinomycetes</taxon>
        <taxon>Micrococcales</taxon>
        <taxon>Micrococcaceae</taxon>
        <taxon>Tersicoccus</taxon>
    </lineage>
</organism>
<evidence type="ECO:0000256" key="1">
    <source>
        <dbReference type="ARBA" id="ARBA00022630"/>
    </source>
</evidence>
<dbReference type="AlphaFoldDB" id="A0A1R1LHL0"/>
<dbReference type="SUPFAM" id="SSF52425">
    <property type="entry name" value="Cryptochrome/photolyase, N-terminal domain"/>
    <property type="match status" value="1"/>
</dbReference>
<accession>A0A1R1LHL0</accession>
<dbReference type="RefSeq" id="WP_076702269.1">
    <property type="nucleotide sequence ID" value="NZ_MRDE01000017.1"/>
</dbReference>
<dbReference type="GO" id="GO:0006950">
    <property type="term" value="P:response to stress"/>
    <property type="evidence" value="ECO:0007669"/>
    <property type="project" value="UniProtKB-ARBA"/>
</dbReference>
<comment type="similarity">
    <text evidence="6">Belongs to the DNA photolyase family.</text>
</comment>
<dbReference type="Pfam" id="PF00875">
    <property type="entry name" value="DNA_photolyase"/>
    <property type="match status" value="1"/>
</dbReference>
<evidence type="ECO:0000259" key="7">
    <source>
        <dbReference type="PROSITE" id="PS51645"/>
    </source>
</evidence>
<keyword evidence="3 6" id="KW-0157">Chromophore</keyword>
<dbReference type="EMBL" id="MRDE01000017">
    <property type="protein sequence ID" value="OMH27028.1"/>
    <property type="molecule type" value="Genomic_DNA"/>
</dbReference>
<keyword evidence="8" id="KW-0456">Lyase</keyword>
<dbReference type="InterPro" id="IPR002081">
    <property type="entry name" value="Cryptochrome/DNA_photolyase_1"/>
</dbReference>
<keyword evidence="9" id="KW-1185">Reference proteome</keyword>
<keyword evidence="2 4" id="KW-0274">FAD</keyword>
<dbReference type="PRINTS" id="PR00147">
    <property type="entry name" value="DNAPHOTLYASE"/>
</dbReference>
<dbReference type="InterPro" id="IPR014729">
    <property type="entry name" value="Rossmann-like_a/b/a_fold"/>
</dbReference>
<dbReference type="Gene3D" id="1.10.579.10">
    <property type="entry name" value="DNA Cyclobutane Dipyrimidine Photolyase, subunit A, domain 3"/>
    <property type="match status" value="1"/>
</dbReference>
<feature type="site" description="Electron transfer via tryptophanyl radical" evidence="5">
    <location>
        <position position="378"/>
    </location>
</feature>
<sequence length="464" mass="51282">MTTTTVVWLRDDLRLADNPALRHAADDGDVVVLYVLDERSDGVRPLGGAARWWLHHSLRALAAAVHDAGARLVLRRGAAVDVVPAVVTDARADAVVWNRRYGGSEREIDAAIKAWAGEHAVEAHSFAANLLHEPWTITTGAGGPFRVYSPFLRACRRAEEPRDPVPAVHRLSGPDVASDDLGDWGLHPTAPDWSAGLAAQWEPGEAGAGRRLADFVDGILAGYDTSRERPGVEGTSRLSPHLRFGEISPFQVRAAVAGASPREDRDAFLAEIHWREFNWHLLYAQPDLATVNHRAKFDGMPWRHAPADLRAWQRGRTGYPLVDAGIRQLWQTGWMHNRVRMITASFLIKNLLLDWRAGEQWFWDTLVDADAANNPANWQWAAGSGADAFPYVRVFNPVTQARKFDADGDYITRFVPELAGRSGSALHEPWGDDPPPDYPAPMIDLKDTRRRALDAYAAIGASGR</sequence>
<dbReference type="Gene3D" id="1.25.40.80">
    <property type="match status" value="1"/>
</dbReference>
<reference evidence="8 9" key="1">
    <citation type="submission" date="2016-12" db="EMBL/GenBank/DDBJ databases">
        <title>Draft genome of Tersicoccus phoenicis 1P05MA.</title>
        <authorList>
            <person name="Nakajima Y."/>
            <person name="Yoshizawa S."/>
            <person name="Nakamura K."/>
            <person name="Ogura Y."/>
            <person name="Hayashi T."/>
            <person name="Kogure K."/>
        </authorList>
    </citation>
    <scope>NUCLEOTIDE SEQUENCE [LARGE SCALE GENOMIC DNA]</scope>
    <source>
        <strain evidence="8 9">1p05MA</strain>
    </source>
</reference>
<dbReference type="InterPro" id="IPR006050">
    <property type="entry name" value="DNA_photolyase_N"/>
</dbReference>
<feature type="binding site" evidence="4">
    <location>
        <begin position="235"/>
        <end position="239"/>
    </location>
    <ligand>
        <name>FAD</name>
        <dbReference type="ChEBI" id="CHEBI:57692"/>
    </ligand>
</feature>
<evidence type="ECO:0000313" key="9">
    <source>
        <dbReference type="Proteomes" id="UP000187085"/>
    </source>
</evidence>
<dbReference type="Pfam" id="PF03441">
    <property type="entry name" value="FAD_binding_7"/>
    <property type="match status" value="1"/>
</dbReference>
<dbReference type="GO" id="GO:0009416">
    <property type="term" value="P:response to light stimulus"/>
    <property type="evidence" value="ECO:0007669"/>
    <property type="project" value="TreeGrafter"/>
</dbReference>
<dbReference type="PANTHER" id="PTHR11455">
    <property type="entry name" value="CRYPTOCHROME"/>
    <property type="match status" value="1"/>
</dbReference>
<dbReference type="SUPFAM" id="SSF48173">
    <property type="entry name" value="Cryptochrome/photolyase FAD-binding domain"/>
    <property type="match status" value="1"/>
</dbReference>
<dbReference type="Gene3D" id="3.40.50.620">
    <property type="entry name" value="HUPs"/>
    <property type="match status" value="1"/>
</dbReference>
<feature type="site" description="Electron transfer via tryptophanyl radical" evidence="5">
    <location>
        <position position="355"/>
    </location>
</feature>
<dbReference type="GO" id="GO:0003677">
    <property type="term" value="F:DNA binding"/>
    <property type="evidence" value="ECO:0007669"/>
    <property type="project" value="TreeGrafter"/>
</dbReference>
<feature type="binding site" evidence="4">
    <location>
        <begin position="368"/>
        <end position="370"/>
    </location>
    <ligand>
        <name>FAD</name>
        <dbReference type="ChEBI" id="CHEBI:57692"/>
    </ligand>
</feature>
<dbReference type="PANTHER" id="PTHR11455:SF9">
    <property type="entry name" value="CRYPTOCHROME CIRCADIAN CLOCK 5 ISOFORM X1"/>
    <property type="match status" value="1"/>
</dbReference>
<dbReference type="InterPro" id="IPR036155">
    <property type="entry name" value="Crypto/Photolyase_N_sf"/>
</dbReference>
<name>A0A1R1LHL0_9MICC</name>
<comment type="caution">
    <text evidence="8">The sequence shown here is derived from an EMBL/GenBank/DDBJ whole genome shotgun (WGS) entry which is preliminary data.</text>
</comment>
<evidence type="ECO:0000256" key="4">
    <source>
        <dbReference type="PIRSR" id="PIRSR602081-1"/>
    </source>
</evidence>
<dbReference type="OrthoDB" id="9772484at2"/>
<gene>
    <name evidence="8" type="ORF">BKD30_03800</name>
</gene>
<evidence type="ECO:0000256" key="5">
    <source>
        <dbReference type="PIRSR" id="PIRSR602081-2"/>
    </source>
</evidence>
<proteinExistence type="inferred from homology"/>
<dbReference type="PROSITE" id="PS51645">
    <property type="entry name" value="PHR_CRY_ALPHA_BETA"/>
    <property type="match status" value="1"/>
</dbReference>
<evidence type="ECO:0000256" key="2">
    <source>
        <dbReference type="ARBA" id="ARBA00022827"/>
    </source>
</evidence>
<dbReference type="InterPro" id="IPR005101">
    <property type="entry name" value="Cryptochr/Photolyase_FAD-bd"/>
</dbReference>
<protein>
    <submittedName>
        <fullName evidence="8">Deoxyribodipyrimidine photolyase</fullName>
    </submittedName>
</protein>
<evidence type="ECO:0000256" key="6">
    <source>
        <dbReference type="RuleBase" id="RU004182"/>
    </source>
</evidence>
<dbReference type="GO" id="GO:0006139">
    <property type="term" value="P:nucleobase-containing compound metabolic process"/>
    <property type="evidence" value="ECO:0007669"/>
    <property type="project" value="UniProtKB-ARBA"/>
</dbReference>
<comment type="cofactor">
    <cofactor evidence="4">
        <name>FAD</name>
        <dbReference type="ChEBI" id="CHEBI:57692"/>
    </cofactor>
    <text evidence="4">Binds 1 FAD per subunit.</text>
</comment>
<dbReference type="STRING" id="554083.BKD30_03800"/>